<dbReference type="Pfam" id="PF01323">
    <property type="entry name" value="DSBA"/>
    <property type="match status" value="1"/>
</dbReference>
<dbReference type="Proteomes" id="UP001172708">
    <property type="component" value="Unassembled WGS sequence"/>
</dbReference>
<evidence type="ECO:0000259" key="1">
    <source>
        <dbReference type="Pfam" id="PF01323"/>
    </source>
</evidence>
<dbReference type="Gene3D" id="3.40.30.10">
    <property type="entry name" value="Glutaredoxin"/>
    <property type="match status" value="1"/>
</dbReference>
<gene>
    <name evidence="2" type="ORF">QQX02_06885</name>
</gene>
<dbReference type="EMBL" id="JAUHQA010000001">
    <property type="protein sequence ID" value="MDN4480645.1"/>
    <property type="molecule type" value="Genomic_DNA"/>
</dbReference>
<organism evidence="2 3">
    <name type="scientific">Demequina muriae</name>
    <dbReference type="NCBI Taxonomy" id="3051664"/>
    <lineage>
        <taxon>Bacteria</taxon>
        <taxon>Bacillati</taxon>
        <taxon>Actinomycetota</taxon>
        <taxon>Actinomycetes</taxon>
        <taxon>Micrococcales</taxon>
        <taxon>Demequinaceae</taxon>
        <taxon>Demequina</taxon>
    </lineage>
</organism>
<evidence type="ECO:0000313" key="3">
    <source>
        <dbReference type="Proteomes" id="UP001172708"/>
    </source>
</evidence>
<accession>A0ABT8GGT5</accession>
<dbReference type="CDD" id="cd03024">
    <property type="entry name" value="DsbA_FrnE"/>
    <property type="match status" value="1"/>
</dbReference>
<dbReference type="SUPFAM" id="SSF52833">
    <property type="entry name" value="Thioredoxin-like"/>
    <property type="match status" value="1"/>
</dbReference>
<sequence length="218" mass="22945">MTDTAAPAALRIDTWADIVCPWCYVGEARLRAAAETGPTPVELVVHAFELDPSHSHPERVIDMLSRKFGASPEQAAQMDGRVAELARAEGLPYSSDRVTANTFDAHRLIAAAAVDGHSLEVREAIQRGHFDGTVDISDHGALADAAATAGMTRDRAVEMLAGEDFADAVRADQAQARELGATGVPFTVVGGRLAIPGCVETAQYAEVIERVAAEAVAG</sequence>
<dbReference type="InterPro" id="IPR001853">
    <property type="entry name" value="DSBA-like_thioredoxin_dom"/>
</dbReference>
<evidence type="ECO:0000313" key="2">
    <source>
        <dbReference type="EMBL" id="MDN4480645.1"/>
    </source>
</evidence>
<reference evidence="2" key="1">
    <citation type="submission" date="2023-06" db="EMBL/GenBank/DDBJ databases">
        <title>Egi l300058.</title>
        <authorList>
            <person name="Gao L."/>
            <person name="Fang B.-Z."/>
            <person name="Li W.-J."/>
        </authorList>
    </citation>
    <scope>NUCLEOTIDE SEQUENCE</scope>
    <source>
        <strain evidence="2">EGI L300058</strain>
    </source>
</reference>
<proteinExistence type="predicted"/>
<dbReference type="RefSeq" id="WP_301142089.1">
    <property type="nucleotide sequence ID" value="NZ_JAUHQA010000001.1"/>
</dbReference>
<keyword evidence="3" id="KW-1185">Reference proteome</keyword>
<feature type="domain" description="DSBA-like thioredoxin" evidence="1">
    <location>
        <begin position="12"/>
        <end position="208"/>
    </location>
</feature>
<dbReference type="PANTHER" id="PTHR13887">
    <property type="entry name" value="GLUTATHIONE S-TRANSFERASE KAPPA"/>
    <property type="match status" value="1"/>
</dbReference>
<protein>
    <submittedName>
        <fullName evidence="2">DsbA family oxidoreductase</fullName>
    </submittedName>
</protein>
<dbReference type="PANTHER" id="PTHR13887:SF41">
    <property type="entry name" value="THIOREDOXIN SUPERFAMILY PROTEIN"/>
    <property type="match status" value="1"/>
</dbReference>
<name>A0ABT8GGT5_9MICO</name>
<dbReference type="InterPro" id="IPR036249">
    <property type="entry name" value="Thioredoxin-like_sf"/>
</dbReference>
<comment type="caution">
    <text evidence="2">The sequence shown here is derived from an EMBL/GenBank/DDBJ whole genome shotgun (WGS) entry which is preliminary data.</text>
</comment>